<keyword evidence="2" id="KW-1185">Reference proteome</keyword>
<dbReference type="AlphaFoldDB" id="C7R3S2"/>
<name>C7R3S2_JONDD</name>
<dbReference type="RefSeq" id="WP_015771407.1">
    <property type="nucleotide sequence ID" value="NC_013174.1"/>
</dbReference>
<reference evidence="1 2" key="1">
    <citation type="journal article" date="2009" name="Stand. Genomic Sci.">
        <title>Complete genome sequence of Jonesia denitrificans type strain (Prevot 55134).</title>
        <authorList>
            <person name="Pukall R."/>
            <person name="Gehrich-Schroter G."/>
            <person name="Lapidus A."/>
            <person name="Nolan M."/>
            <person name="Glavina Del Rio T."/>
            <person name="Lucas S."/>
            <person name="Chen F."/>
            <person name="Tice H."/>
            <person name="Pitluck S."/>
            <person name="Cheng J.F."/>
            <person name="Copeland A."/>
            <person name="Saunders E."/>
            <person name="Brettin T."/>
            <person name="Detter J.C."/>
            <person name="Bruce D."/>
            <person name="Goodwin L."/>
            <person name="Pati A."/>
            <person name="Ivanova N."/>
            <person name="Mavromatis K."/>
            <person name="Ovchinnikova G."/>
            <person name="Chen A."/>
            <person name="Palaniappan K."/>
            <person name="Land M."/>
            <person name="Hauser L."/>
            <person name="Chang Y.J."/>
            <person name="Jeffries C.D."/>
            <person name="Chain P."/>
            <person name="Goker M."/>
            <person name="Bristow J."/>
            <person name="Eisen J.A."/>
            <person name="Markowitz V."/>
            <person name="Hugenholtz P."/>
            <person name="Kyrpides N.C."/>
            <person name="Klenk H.P."/>
            <person name="Han C."/>
        </authorList>
    </citation>
    <scope>NUCLEOTIDE SEQUENCE [LARGE SCALE GENOMIC DNA]</scope>
    <source>
        <strain evidence="2">ATCC 14870 / DSM 20603 / BCRC 15368 / CIP 55.134 / JCM 11481 / NBRC 15587 / NCTC 10816 / Prevot 55134</strain>
    </source>
</reference>
<organism evidence="1 2">
    <name type="scientific">Jonesia denitrificans (strain ATCC 14870 / DSM 20603 / BCRC 15368 / CIP 55.134 / JCM 11481 / NBRC 15587 / NCTC 10816 / Prevot 55134)</name>
    <name type="common">Listeria denitrificans</name>
    <dbReference type="NCBI Taxonomy" id="471856"/>
    <lineage>
        <taxon>Bacteria</taxon>
        <taxon>Bacillati</taxon>
        <taxon>Actinomycetota</taxon>
        <taxon>Actinomycetes</taxon>
        <taxon>Micrococcales</taxon>
        <taxon>Jonesiaceae</taxon>
        <taxon>Jonesia</taxon>
    </lineage>
</organism>
<protein>
    <submittedName>
        <fullName evidence="1">Uncharacterized protein</fullName>
    </submittedName>
</protein>
<evidence type="ECO:0000313" key="1">
    <source>
        <dbReference type="EMBL" id="ACV08779.1"/>
    </source>
</evidence>
<gene>
    <name evidence="1" type="ordered locus">Jden_1123</name>
</gene>
<dbReference type="HOGENOM" id="CLU_3136633_0_0_11"/>
<dbReference type="STRING" id="471856.Jden_1123"/>
<dbReference type="Proteomes" id="UP000000628">
    <property type="component" value="Chromosome"/>
</dbReference>
<evidence type="ECO:0000313" key="2">
    <source>
        <dbReference type="Proteomes" id="UP000000628"/>
    </source>
</evidence>
<dbReference type="EMBL" id="CP001706">
    <property type="protein sequence ID" value="ACV08779.1"/>
    <property type="molecule type" value="Genomic_DNA"/>
</dbReference>
<proteinExistence type="predicted"/>
<dbReference type="KEGG" id="jde:Jden_1123"/>
<sequence>MEETDTPDITHHGLDELTGVLESHPVEEHPRLFAPLIDALEAQLAQNQL</sequence>
<accession>C7R3S2</accession>